<reference evidence="18" key="1">
    <citation type="submission" date="2017-09" db="EMBL/GenBank/DDBJ databases">
        <title>Depth-based differentiation of microbial function through sediment-hosted aquifers and enrichment of novel symbionts in the deep terrestrial subsurface.</title>
        <authorList>
            <person name="Probst A.J."/>
            <person name="Ladd B."/>
            <person name="Jarett J.K."/>
            <person name="Geller-Mcgrath D.E."/>
            <person name="Sieber C.M.K."/>
            <person name="Emerson J.B."/>
            <person name="Anantharaman K."/>
            <person name="Thomas B.C."/>
            <person name="Malmstrom R."/>
            <person name="Stieglmeier M."/>
            <person name="Klingl A."/>
            <person name="Woyke T."/>
            <person name="Ryan C.M."/>
            <person name="Banfield J.F."/>
        </authorList>
    </citation>
    <scope>NUCLEOTIDE SEQUENCE [LARGE SCALE GENOMIC DNA]</scope>
</reference>
<comment type="similarity">
    <text evidence="2 12">Belongs to the class-I aminoacyl-tRNA synthetase family.</text>
</comment>
<evidence type="ECO:0000259" key="15">
    <source>
        <dbReference type="Pfam" id="PF09190"/>
    </source>
</evidence>
<dbReference type="PRINTS" id="PR00983">
    <property type="entry name" value="TRNASYNTHCYS"/>
</dbReference>
<sequence length="467" mass="54094">MDLRLYNTLTRKKEIFRPLKNKQVGIYTCGPTVYWYQHIGNLRSYIFPDILKRVLSLNGFKIKHVMNITDVGQLTSNADEGEDKIEKAAAEEGKKAKDIADYYWQIFRDDFKKLNIIEPDIWTKATEHIKEQIELIKKLEEKGYTYKTDDGIYFDTGKFKDYAKLAKLQIEGLEAGKRTEMRDKKNKTDFALWKFSDKPGKRQQEWQSPWGLGFPGWHIECSAMSMKYLGDSFDIHTGGIDHIPIHHTNEIAQSEAATGKKFVNFWMHGAFLVFKGKKISKSKGGLYTIAELEEKGFSPLAFRYFTLTAHYRASLDFSLENLGAAQNALENLKQTILELKNDNETGADPAMTRQMEEKFLEAVNDDLNMPKALAILWEVARHKKLPYFQKRELILKFDEIFGLGLKEIKASSVPTEIISLVEQRKILRKEKKWQEADEIRQKLEKIGWMIKDNNTGTEITKIKQDNP</sequence>
<dbReference type="GO" id="GO:0005829">
    <property type="term" value="C:cytosol"/>
    <property type="evidence" value="ECO:0007669"/>
    <property type="project" value="TreeGrafter"/>
</dbReference>
<dbReference type="Pfam" id="PF23493">
    <property type="entry name" value="CysS_C"/>
    <property type="match status" value="1"/>
</dbReference>
<feature type="domain" description="tRNA synthetases class I catalytic" evidence="14">
    <location>
        <begin position="16"/>
        <end position="326"/>
    </location>
</feature>
<evidence type="ECO:0000256" key="2">
    <source>
        <dbReference type="ARBA" id="ARBA00005594"/>
    </source>
</evidence>
<dbReference type="InterPro" id="IPR015273">
    <property type="entry name" value="Cys-tRNA-synt_Ia_DALR"/>
</dbReference>
<evidence type="ECO:0000256" key="7">
    <source>
        <dbReference type="ARBA" id="ARBA00022741"/>
    </source>
</evidence>
<comment type="caution">
    <text evidence="17">The sequence shown here is derived from an EMBL/GenBank/DDBJ whole genome shotgun (WGS) entry which is preliminary data.</text>
</comment>
<feature type="binding site" evidence="12">
    <location>
        <position position="221"/>
    </location>
    <ligand>
        <name>Zn(2+)</name>
        <dbReference type="ChEBI" id="CHEBI:29105"/>
    </ligand>
</feature>
<evidence type="ECO:0000256" key="10">
    <source>
        <dbReference type="ARBA" id="ARBA00022917"/>
    </source>
</evidence>
<keyword evidence="9 12" id="KW-0067">ATP-binding</keyword>
<accession>A0A2M7B9W0</accession>
<dbReference type="SUPFAM" id="SSF52374">
    <property type="entry name" value="Nucleotidylyl transferase"/>
    <property type="match status" value="1"/>
</dbReference>
<dbReference type="GO" id="GO:0008270">
    <property type="term" value="F:zinc ion binding"/>
    <property type="evidence" value="ECO:0007669"/>
    <property type="project" value="UniProtKB-UniRule"/>
</dbReference>
<comment type="subunit">
    <text evidence="3 12">Monomer.</text>
</comment>
<dbReference type="HAMAP" id="MF_00041">
    <property type="entry name" value="Cys_tRNA_synth"/>
    <property type="match status" value="1"/>
</dbReference>
<feature type="binding site" evidence="12">
    <location>
        <position position="281"/>
    </location>
    <ligand>
        <name>ATP</name>
        <dbReference type="ChEBI" id="CHEBI:30616"/>
    </ligand>
</feature>
<evidence type="ECO:0000313" key="17">
    <source>
        <dbReference type="EMBL" id="PIU99868.1"/>
    </source>
</evidence>
<name>A0A2M7B9W0_9BACT</name>
<keyword evidence="8 12" id="KW-0862">Zinc</keyword>
<dbReference type="InterPro" id="IPR024909">
    <property type="entry name" value="Cys-tRNA/MSH_ligase"/>
</dbReference>
<dbReference type="PANTHER" id="PTHR10890:SF3">
    <property type="entry name" value="CYSTEINE--TRNA LIGASE, CYTOPLASMIC"/>
    <property type="match status" value="1"/>
</dbReference>
<comment type="caution">
    <text evidence="12">Lacks conserved residue(s) required for the propagation of feature annotation.</text>
</comment>
<dbReference type="GO" id="GO:0005524">
    <property type="term" value="F:ATP binding"/>
    <property type="evidence" value="ECO:0007669"/>
    <property type="project" value="UniProtKB-UniRule"/>
</dbReference>
<dbReference type="InterPro" id="IPR056411">
    <property type="entry name" value="CysS_C"/>
</dbReference>
<dbReference type="PANTHER" id="PTHR10890">
    <property type="entry name" value="CYSTEINYL-TRNA SYNTHETASE"/>
    <property type="match status" value="1"/>
</dbReference>
<feature type="binding site" evidence="12">
    <location>
        <position position="246"/>
    </location>
    <ligand>
        <name>Zn(2+)</name>
        <dbReference type="ChEBI" id="CHEBI:29105"/>
    </ligand>
</feature>
<dbReference type="AlphaFoldDB" id="A0A2M7B9W0"/>
<feature type="domain" description="Cysteinyl-tRNA ligase anticodon binding" evidence="16">
    <location>
        <begin position="414"/>
        <end position="457"/>
    </location>
</feature>
<dbReference type="InterPro" id="IPR015803">
    <property type="entry name" value="Cys-tRNA-ligase"/>
</dbReference>
<dbReference type="CDD" id="cd00672">
    <property type="entry name" value="CysRS_core"/>
    <property type="match status" value="1"/>
</dbReference>
<dbReference type="Proteomes" id="UP000228561">
    <property type="component" value="Unassembled WGS sequence"/>
</dbReference>
<keyword evidence="6 12" id="KW-0479">Metal-binding</keyword>
<evidence type="ECO:0000256" key="3">
    <source>
        <dbReference type="ARBA" id="ARBA00011245"/>
    </source>
</evidence>
<dbReference type="InterPro" id="IPR032678">
    <property type="entry name" value="tRNA-synt_1_cat_dom"/>
</dbReference>
<keyword evidence="13" id="KW-0175">Coiled coil</keyword>
<comment type="subcellular location">
    <subcellularLocation>
        <location evidence="1 12">Cytoplasm</location>
    </subcellularLocation>
</comment>
<comment type="cofactor">
    <cofactor evidence="12">
        <name>Zn(2+)</name>
        <dbReference type="ChEBI" id="CHEBI:29105"/>
    </cofactor>
    <text evidence="12">Binds 1 zinc ion per subunit.</text>
</comment>
<evidence type="ECO:0000313" key="18">
    <source>
        <dbReference type="Proteomes" id="UP000228561"/>
    </source>
</evidence>
<dbReference type="InterPro" id="IPR009080">
    <property type="entry name" value="tRNAsynth_Ia_anticodon-bd"/>
</dbReference>
<dbReference type="EC" id="6.1.1.16" evidence="12"/>
<dbReference type="Gene3D" id="1.20.120.1910">
    <property type="entry name" value="Cysteine-tRNA ligase, C-terminal anti-codon recognition domain"/>
    <property type="match status" value="1"/>
</dbReference>
<dbReference type="Pfam" id="PF09190">
    <property type="entry name" value="DALR_2"/>
    <property type="match status" value="1"/>
</dbReference>
<comment type="catalytic activity">
    <reaction evidence="12">
        <text>tRNA(Cys) + L-cysteine + ATP = L-cysteinyl-tRNA(Cys) + AMP + diphosphate</text>
        <dbReference type="Rhea" id="RHEA:17773"/>
        <dbReference type="Rhea" id="RHEA-COMP:9661"/>
        <dbReference type="Rhea" id="RHEA-COMP:9679"/>
        <dbReference type="ChEBI" id="CHEBI:30616"/>
        <dbReference type="ChEBI" id="CHEBI:33019"/>
        <dbReference type="ChEBI" id="CHEBI:35235"/>
        <dbReference type="ChEBI" id="CHEBI:78442"/>
        <dbReference type="ChEBI" id="CHEBI:78517"/>
        <dbReference type="ChEBI" id="CHEBI:456215"/>
        <dbReference type="EC" id="6.1.1.16"/>
    </reaction>
</comment>
<feature type="domain" description="Cysteinyl-tRNA synthetase class Ia DALR" evidence="15">
    <location>
        <begin position="358"/>
        <end position="382"/>
    </location>
</feature>
<evidence type="ECO:0000256" key="9">
    <source>
        <dbReference type="ARBA" id="ARBA00022840"/>
    </source>
</evidence>
<proteinExistence type="inferred from homology"/>
<feature type="short sequence motif" description="'HIGH' region" evidence="12">
    <location>
        <begin position="31"/>
        <end position="41"/>
    </location>
</feature>
<dbReference type="NCBIfam" id="TIGR00435">
    <property type="entry name" value="cysS"/>
    <property type="match status" value="1"/>
</dbReference>
<feature type="coiled-coil region" evidence="13">
    <location>
        <begin position="315"/>
        <end position="345"/>
    </location>
</feature>
<gene>
    <name evidence="12" type="primary">cysS</name>
    <name evidence="17" type="ORF">COS58_00240</name>
</gene>
<evidence type="ECO:0000256" key="11">
    <source>
        <dbReference type="ARBA" id="ARBA00023146"/>
    </source>
</evidence>
<evidence type="ECO:0000256" key="8">
    <source>
        <dbReference type="ARBA" id="ARBA00022833"/>
    </source>
</evidence>
<dbReference type="Gene3D" id="3.40.50.620">
    <property type="entry name" value="HUPs"/>
    <property type="match status" value="1"/>
</dbReference>
<keyword evidence="10 12" id="KW-0648">Protein biosynthesis</keyword>
<keyword evidence="7 12" id="KW-0547">Nucleotide-binding</keyword>
<dbReference type="InterPro" id="IPR014729">
    <property type="entry name" value="Rossmann-like_a/b/a_fold"/>
</dbReference>
<dbReference type="SUPFAM" id="SSF47323">
    <property type="entry name" value="Anticodon-binding domain of a subclass of class I aminoacyl-tRNA synthetases"/>
    <property type="match status" value="1"/>
</dbReference>
<evidence type="ECO:0000256" key="5">
    <source>
        <dbReference type="ARBA" id="ARBA00022598"/>
    </source>
</evidence>
<evidence type="ECO:0000256" key="12">
    <source>
        <dbReference type="HAMAP-Rule" id="MF_00041"/>
    </source>
</evidence>
<evidence type="ECO:0000256" key="1">
    <source>
        <dbReference type="ARBA" id="ARBA00004496"/>
    </source>
</evidence>
<evidence type="ECO:0000259" key="14">
    <source>
        <dbReference type="Pfam" id="PF01406"/>
    </source>
</evidence>
<protein>
    <recommendedName>
        <fullName evidence="12">Cysteine--tRNA ligase</fullName>
        <ecNumber evidence="12">6.1.1.16</ecNumber>
    </recommendedName>
    <alternativeName>
        <fullName evidence="12">Cysteinyl-tRNA synthetase</fullName>
        <shortName evidence="12">CysRS</shortName>
    </alternativeName>
</protein>
<evidence type="ECO:0000256" key="6">
    <source>
        <dbReference type="ARBA" id="ARBA00022723"/>
    </source>
</evidence>
<evidence type="ECO:0000259" key="16">
    <source>
        <dbReference type="Pfam" id="PF23493"/>
    </source>
</evidence>
<feature type="binding site" evidence="12">
    <location>
        <position position="29"/>
    </location>
    <ligand>
        <name>Zn(2+)</name>
        <dbReference type="ChEBI" id="CHEBI:29105"/>
    </ligand>
</feature>
<evidence type="ECO:0000256" key="13">
    <source>
        <dbReference type="SAM" id="Coils"/>
    </source>
</evidence>
<evidence type="ECO:0000256" key="4">
    <source>
        <dbReference type="ARBA" id="ARBA00022490"/>
    </source>
</evidence>
<dbReference type="EMBL" id="PEVG01000002">
    <property type="protein sequence ID" value="PIU99868.1"/>
    <property type="molecule type" value="Genomic_DNA"/>
</dbReference>
<keyword evidence="5 12" id="KW-0436">Ligase</keyword>
<keyword evidence="11 12" id="KW-0030">Aminoacyl-tRNA synthetase</keyword>
<dbReference type="GO" id="GO:0004817">
    <property type="term" value="F:cysteine-tRNA ligase activity"/>
    <property type="evidence" value="ECO:0007669"/>
    <property type="project" value="UniProtKB-UniRule"/>
</dbReference>
<dbReference type="Pfam" id="PF01406">
    <property type="entry name" value="tRNA-synt_1e"/>
    <property type="match status" value="1"/>
</dbReference>
<organism evidence="17 18">
    <name type="scientific">Candidatus Tagabacteria bacterium CG03_land_8_20_14_0_80_41_22</name>
    <dbReference type="NCBI Taxonomy" id="1975020"/>
    <lineage>
        <taxon>Bacteria</taxon>
        <taxon>Candidatus Tagaibacteriota</taxon>
    </lineage>
</organism>
<keyword evidence="4 12" id="KW-0963">Cytoplasm</keyword>
<dbReference type="GO" id="GO:0006423">
    <property type="term" value="P:cysteinyl-tRNA aminoacylation"/>
    <property type="evidence" value="ECO:0007669"/>
    <property type="project" value="UniProtKB-UniRule"/>
</dbReference>
<feature type="binding site" evidence="12">
    <location>
        <position position="250"/>
    </location>
    <ligand>
        <name>Zn(2+)</name>
        <dbReference type="ChEBI" id="CHEBI:29105"/>
    </ligand>
</feature>